<reference evidence="1" key="1">
    <citation type="submission" date="2021-06" db="EMBL/GenBank/DDBJ databases">
        <authorList>
            <person name="Kallberg Y."/>
            <person name="Tangrot J."/>
            <person name="Rosling A."/>
        </authorList>
    </citation>
    <scope>NUCLEOTIDE SEQUENCE</scope>
    <source>
        <strain evidence="1">MA453B</strain>
    </source>
</reference>
<gene>
    <name evidence="1" type="ORF">DERYTH_LOCUS28133</name>
</gene>
<organism evidence="1 2">
    <name type="scientific">Dentiscutata erythropus</name>
    <dbReference type="NCBI Taxonomy" id="1348616"/>
    <lineage>
        <taxon>Eukaryota</taxon>
        <taxon>Fungi</taxon>
        <taxon>Fungi incertae sedis</taxon>
        <taxon>Mucoromycota</taxon>
        <taxon>Glomeromycotina</taxon>
        <taxon>Glomeromycetes</taxon>
        <taxon>Diversisporales</taxon>
        <taxon>Gigasporaceae</taxon>
        <taxon>Dentiscutata</taxon>
    </lineage>
</organism>
<feature type="non-terminal residue" evidence="1">
    <location>
        <position position="1"/>
    </location>
</feature>
<proteinExistence type="predicted"/>
<sequence length="49" mass="5139">NKYQQIFISEVCGDLVFVVAGDEILSGSSTFGNCIVKSCGDVTMESGCS</sequence>
<evidence type="ECO:0000313" key="2">
    <source>
        <dbReference type="Proteomes" id="UP000789405"/>
    </source>
</evidence>
<name>A0A9N9PJK7_9GLOM</name>
<protein>
    <submittedName>
        <fullName evidence="1">1976_t:CDS:1</fullName>
    </submittedName>
</protein>
<keyword evidence="2" id="KW-1185">Reference proteome</keyword>
<dbReference type="Proteomes" id="UP000789405">
    <property type="component" value="Unassembled WGS sequence"/>
</dbReference>
<comment type="caution">
    <text evidence="1">The sequence shown here is derived from an EMBL/GenBank/DDBJ whole genome shotgun (WGS) entry which is preliminary data.</text>
</comment>
<accession>A0A9N9PJK7</accession>
<evidence type="ECO:0000313" key="1">
    <source>
        <dbReference type="EMBL" id="CAG8826665.1"/>
    </source>
</evidence>
<dbReference type="AlphaFoldDB" id="A0A9N9PJK7"/>
<dbReference type="EMBL" id="CAJVPY010068352">
    <property type="protein sequence ID" value="CAG8826665.1"/>
    <property type="molecule type" value="Genomic_DNA"/>
</dbReference>
<feature type="non-terminal residue" evidence="1">
    <location>
        <position position="49"/>
    </location>
</feature>